<dbReference type="OrthoDB" id="4036129at2759"/>
<dbReference type="EMBL" id="LT598465">
    <property type="protein sequence ID" value="SCU94015.1"/>
    <property type="molecule type" value="Genomic_DNA"/>
</dbReference>
<dbReference type="Proteomes" id="UP000191024">
    <property type="component" value="Chromosome E"/>
</dbReference>
<protein>
    <submittedName>
        <fullName evidence="1">LAMI_0E16380g1_1</fullName>
    </submittedName>
</protein>
<organism evidence="1 2">
    <name type="scientific">Lachancea mirantina</name>
    <dbReference type="NCBI Taxonomy" id="1230905"/>
    <lineage>
        <taxon>Eukaryota</taxon>
        <taxon>Fungi</taxon>
        <taxon>Dikarya</taxon>
        <taxon>Ascomycota</taxon>
        <taxon>Saccharomycotina</taxon>
        <taxon>Saccharomycetes</taxon>
        <taxon>Saccharomycetales</taxon>
        <taxon>Saccharomycetaceae</taxon>
        <taxon>Lachancea</taxon>
    </lineage>
</organism>
<gene>
    <name evidence="1" type="ORF">LAMI_0E16380G</name>
</gene>
<reference evidence="1 2" key="1">
    <citation type="submission" date="2016-03" db="EMBL/GenBank/DDBJ databases">
        <authorList>
            <person name="Devillers H."/>
        </authorList>
    </citation>
    <scope>NUCLEOTIDE SEQUENCE [LARGE SCALE GENOMIC DNA]</scope>
    <source>
        <strain evidence="1">CBS 11717</strain>
    </source>
</reference>
<evidence type="ECO:0000313" key="1">
    <source>
        <dbReference type="EMBL" id="SCU94015.1"/>
    </source>
</evidence>
<accession>A0A1G4JT72</accession>
<dbReference type="STRING" id="1230905.A0A1G4JT72"/>
<evidence type="ECO:0000313" key="2">
    <source>
        <dbReference type="Proteomes" id="UP000191024"/>
    </source>
</evidence>
<name>A0A1G4JT72_9SACH</name>
<dbReference type="AlphaFoldDB" id="A0A1G4JT72"/>
<proteinExistence type="predicted"/>
<sequence>MAQKMTNFLRTLECQLPRKKAGKKIRTSGEFPSTKGSSPEVKSKIIFAHSNFVGKQMGLRSRNKFILMRSLLHSAVVQNGEIHSLRDVSKLASWLWRNNRGRLHMYYEILALFDDKSSTHKHSGPAFKKLTEAIGRKCIPSTYSYETLTNAADTTAIESKNTYKAFCGRFSLKDRPPTRTNHSLPPPMLLPFGLFPLEMIKTKFFTGTCVPGSGKVW</sequence>
<keyword evidence="2" id="KW-1185">Reference proteome</keyword>